<protein>
    <recommendedName>
        <fullName evidence="3">EF-hand domain-containing protein</fullName>
    </recommendedName>
</protein>
<dbReference type="InterPro" id="IPR011992">
    <property type="entry name" value="EF-hand-dom_pair"/>
</dbReference>
<dbReference type="EMBL" id="CAJOBB010000127">
    <property type="protein sequence ID" value="CAF3575313.1"/>
    <property type="molecule type" value="Genomic_DNA"/>
</dbReference>
<dbReference type="Proteomes" id="UP000663845">
    <property type="component" value="Unassembled WGS sequence"/>
</dbReference>
<feature type="compositionally biased region" description="Polar residues" evidence="2">
    <location>
        <begin position="62"/>
        <end position="72"/>
    </location>
</feature>
<dbReference type="PROSITE" id="PS50222">
    <property type="entry name" value="EF_HAND_2"/>
    <property type="match status" value="1"/>
</dbReference>
<evidence type="ECO:0000313" key="9">
    <source>
        <dbReference type="EMBL" id="CAF3746377.1"/>
    </source>
</evidence>
<dbReference type="EMBL" id="CAJOAY010000075">
    <property type="protein sequence ID" value="CAF3523201.1"/>
    <property type="molecule type" value="Genomic_DNA"/>
</dbReference>
<evidence type="ECO:0000313" key="10">
    <source>
        <dbReference type="Proteomes" id="UP000663881"/>
    </source>
</evidence>
<dbReference type="EMBL" id="CAJOAZ010000990">
    <property type="protein sequence ID" value="CAF3746377.1"/>
    <property type="molecule type" value="Genomic_DNA"/>
</dbReference>
<name>A0A818IEF5_9BILA</name>
<accession>A0A818IEF5</accession>
<dbReference type="Gene3D" id="1.10.238.10">
    <property type="entry name" value="EF-hand"/>
    <property type="match status" value="1"/>
</dbReference>
<feature type="compositionally biased region" description="Low complexity" evidence="2">
    <location>
        <begin position="101"/>
        <end position="116"/>
    </location>
</feature>
<dbReference type="EMBL" id="CAJNON010000192">
    <property type="protein sequence ID" value="CAF1087123.1"/>
    <property type="molecule type" value="Genomic_DNA"/>
</dbReference>
<evidence type="ECO:0000313" key="8">
    <source>
        <dbReference type="EMBL" id="CAF3575313.1"/>
    </source>
</evidence>
<dbReference type="Proteomes" id="UP000663868">
    <property type="component" value="Unassembled WGS sequence"/>
</dbReference>
<evidence type="ECO:0000313" key="5">
    <source>
        <dbReference type="EMBL" id="CAF1087123.1"/>
    </source>
</evidence>
<gene>
    <name evidence="6" type="ORF">IZO911_LOCUS33443</name>
    <name evidence="4" type="ORF">JYZ213_LOCUS18456</name>
    <name evidence="8" type="ORF">KXQ929_LOCUS3843</name>
    <name evidence="7" type="ORF">OKA104_LOCUS2713</name>
    <name evidence="9" type="ORF">OXD698_LOCUS15193</name>
    <name evidence="5" type="ORF">VCS650_LOCUS19348</name>
</gene>
<sequence>MGGGNSRQKQPSVPIPQMSQYASPPPVSLLPPARPISPVMPSMGGASSLSRKQLRQYEEANRTLQELQNQMQRGGASGLGPSSYGGQSSYGGPPILNASMPYNNNNTPPSSYGGPSSYPPPSPLIQRLSAPHHSHYPQSQSPFGPAGYRDSDYAAVANIAGLNPTDIALLHREYLNLTRGGTNKIDRVVFRQLLREALIEANNENVDRAIENIFVSIDRNRDGYIDFPEFVGAFRDVLKSGPNDPPNYLAQYGLSDLINEQSRAQNSYPSYGYQSIAQAQQPQVISVPSPHVQQAPMVYGGSPPLVISLDPNQTPYIVNTQGQPMTGQPTTLQCVQLPIM</sequence>
<evidence type="ECO:0000256" key="1">
    <source>
        <dbReference type="ARBA" id="ARBA00022837"/>
    </source>
</evidence>
<dbReference type="Proteomes" id="UP000663860">
    <property type="component" value="Unassembled WGS sequence"/>
</dbReference>
<feature type="compositionally biased region" description="Polar residues" evidence="2">
    <location>
        <begin position="1"/>
        <end position="21"/>
    </location>
</feature>
<feature type="domain" description="EF-hand" evidence="3">
    <location>
        <begin position="205"/>
        <end position="240"/>
    </location>
</feature>
<feature type="region of interest" description="Disordered" evidence="2">
    <location>
        <begin position="1"/>
        <end position="147"/>
    </location>
</feature>
<feature type="compositionally biased region" description="Low complexity" evidence="2">
    <location>
        <begin position="79"/>
        <end position="94"/>
    </location>
</feature>
<dbReference type="SUPFAM" id="SSF47473">
    <property type="entry name" value="EF-hand"/>
    <property type="match status" value="1"/>
</dbReference>
<dbReference type="PROSITE" id="PS00018">
    <property type="entry name" value="EF_HAND_1"/>
    <property type="match status" value="1"/>
</dbReference>
<dbReference type="Proteomes" id="UP000663881">
    <property type="component" value="Unassembled WGS sequence"/>
</dbReference>
<evidence type="ECO:0000256" key="2">
    <source>
        <dbReference type="SAM" id="MobiDB-lite"/>
    </source>
</evidence>
<evidence type="ECO:0000313" key="7">
    <source>
        <dbReference type="EMBL" id="CAF3523201.1"/>
    </source>
</evidence>
<dbReference type="OrthoDB" id="10036233at2759"/>
<dbReference type="Pfam" id="PF00036">
    <property type="entry name" value="EF-hand_1"/>
    <property type="match status" value="1"/>
</dbReference>
<dbReference type="InterPro" id="IPR002048">
    <property type="entry name" value="EF_hand_dom"/>
</dbReference>
<reference evidence="7" key="1">
    <citation type="submission" date="2021-02" db="EMBL/GenBank/DDBJ databases">
        <authorList>
            <person name="Nowell W R."/>
        </authorList>
    </citation>
    <scope>NUCLEOTIDE SEQUENCE</scope>
</reference>
<dbReference type="SMART" id="SM00054">
    <property type="entry name" value="EFh"/>
    <property type="match status" value="1"/>
</dbReference>
<dbReference type="Proteomes" id="UP000663844">
    <property type="component" value="Unassembled WGS sequence"/>
</dbReference>
<dbReference type="Proteomes" id="UP000663891">
    <property type="component" value="Unassembled WGS sequence"/>
</dbReference>
<evidence type="ECO:0000313" key="6">
    <source>
        <dbReference type="EMBL" id="CAF1289742.1"/>
    </source>
</evidence>
<feature type="compositionally biased region" description="Pro residues" evidence="2">
    <location>
        <begin position="23"/>
        <end position="35"/>
    </location>
</feature>
<dbReference type="AlphaFoldDB" id="A0A818IEF5"/>
<keyword evidence="1" id="KW-0106">Calcium</keyword>
<comment type="caution">
    <text evidence="7">The sequence shown here is derived from an EMBL/GenBank/DDBJ whole genome shotgun (WGS) entry which is preliminary data.</text>
</comment>
<dbReference type="InterPro" id="IPR018247">
    <property type="entry name" value="EF_Hand_1_Ca_BS"/>
</dbReference>
<dbReference type="EMBL" id="CAJNOE010000615">
    <property type="protein sequence ID" value="CAF1289742.1"/>
    <property type="molecule type" value="Genomic_DNA"/>
</dbReference>
<dbReference type="EMBL" id="CAJNOG010000180">
    <property type="protein sequence ID" value="CAF1046852.1"/>
    <property type="molecule type" value="Genomic_DNA"/>
</dbReference>
<organism evidence="7 10">
    <name type="scientific">Adineta steineri</name>
    <dbReference type="NCBI Taxonomy" id="433720"/>
    <lineage>
        <taxon>Eukaryota</taxon>
        <taxon>Metazoa</taxon>
        <taxon>Spiralia</taxon>
        <taxon>Gnathifera</taxon>
        <taxon>Rotifera</taxon>
        <taxon>Eurotatoria</taxon>
        <taxon>Bdelloidea</taxon>
        <taxon>Adinetida</taxon>
        <taxon>Adinetidae</taxon>
        <taxon>Adineta</taxon>
    </lineage>
</organism>
<dbReference type="GO" id="GO:0005509">
    <property type="term" value="F:calcium ion binding"/>
    <property type="evidence" value="ECO:0007669"/>
    <property type="project" value="InterPro"/>
</dbReference>
<evidence type="ECO:0000313" key="4">
    <source>
        <dbReference type="EMBL" id="CAF1046852.1"/>
    </source>
</evidence>
<proteinExistence type="predicted"/>
<evidence type="ECO:0000259" key="3">
    <source>
        <dbReference type="PROSITE" id="PS50222"/>
    </source>
</evidence>